<evidence type="ECO:0000313" key="2">
    <source>
        <dbReference type="Proteomes" id="UP001392318"/>
    </source>
</evidence>
<evidence type="ECO:0000313" key="1">
    <source>
        <dbReference type="EMBL" id="MEM5400818.1"/>
    </source>
</evidence>
<name>A0ACC6RGT0_9BURK</name>
<accession>A0ACC6RGT0</accession>
<gene>
    <name evidence="1" type="ORF">VSR83_12065</name>
</gene>
<proteinExistence type="predicted"/>
<organism evidence="1 2">
    <name type="scientific">Paraburkholderia unamae</name>
    <dbReference type="NCBI Taxonomy" id="219649"/>
    <lineage>
        <taxon>Bacteria</taxon>
        <taxon>Pseudomonadati</taxon>
        <taxon>Pseudomonadota</taxon>
        <taxon>Betaproteobacteria</taxon>
        <taxon>Burkholderiales</taxon>
        <taxon>Burkholderiaceae</taxon>
        <taxon>Paraburkholderia</taxon>
    </lineage>
</organism>
<reference evidence="1" key="1">
    <citation type="submission" date="2024-01" db="EMBL/GenBank/DDBJ databases">
        <title>The diversity of rhizobia nodulating Mimosa spp. in eleven states of Brazil covering several biomes is determined by host plant, location, and edaphic factors.</title>
        <authorList>
            <person name="Rouws L."/>
            <person name="Barauna A."/>
            <person name="Beukes C."/>
            <person name="De Faria S.M."/>
            <person name="Gross E."/>
            <person name="Dos Reis Junior F.B."/>
            <person name="Simon M."/>
            <person name="Maluk M."/>
            <person name="Odee D.W."/>
            <person name="Kenicer G."/>
            <person name="Young J.P.W."/>
            <person name="Reis V.M."/>
            <person name="Zilli J."/>
            <person name="James E.K."/>
        </authorList>
    </citation>
    <scope>NUCLEOTIDE SEQUENCE</scope>
    <source>
        <strain evidence="1">JPY452</strain>
    </source>
</reference>
<dbReference type="EMBL" id="JAYMRU010000007">
    <property type="protein sequence ID" value="MEM5400818.1"/>
    <property type="molecule type" value="Genomic_DNA"/>
</dbReference>
<sequence>MAHVKVKHRVTSGTKMVRRPAWIFDVKHDRRMLDAYHGGSFIEYYRLCLEAARYQRLPQSVVEHIEEYLAAAVARRMNDGDDRE</sequence>
<comment type="caution">
    <text evidence="1">The sequence shown here is derived from an EMBL/GenBank/DDBJ whole genome shotgun (WGS) entry which is preliminary data.</text>
</comment>
<dbReference type="Proteomes" id="UP001392318">
    <property type="component" value="Unassembled WGS sequence"/>
</dbReference>
<protein>
    <submittedName>
        <fullName evidence="1">Uncharacterized protein</fullName>
    </submittedName>
</protein>
<keyword evidence="2" id="KW-1185">Reference proteome</keyword>